<protein>
    <submittedName>
        <fullName evidence="4">Uncharacterized protein</fullName>
    </submittedName>
</protein>
<dbReference type="OrthoDB" id="681007at2759"/>
<dbReference type="Proteomes" id="UP000019116">
    <property type="component" value="Chromosome 7B"/>
</dbReference>
<dbReference type="RefSeq" id="XP_044433069.1">
    <property type="nucleotide sequence ID" value="XM_044577134.1"/>
</dbReference>
<feature type="transmembrane region" description="Helical" evidence="2">
    <location>
        <begin position="93"/>
        <end position="116"/>
    </location>
</feature>
<dbReference type="AlphaFoldDB" id="A0A3B6SHC0"/>
<keyword evidence="2" id="KW-1133">Transmembrane helix</keyword>
<dbReference type="Gramene" id="TraesLDM7B03G04196260.1">
    <property type="protein sequence ID" value="TraesLDM7B03G04196260.1"/>
    <property type="gene ID" value="TraesLDM7B03G04196260"/>
</dbReference>
<keyword evidence="5" id="KW-1185">Reference proteome</keyword>
<dbReference type="Gramene" id="TraesSYM7B03G04242450.1">
    <property type="protein sequence ID" value="TraesSYM7B03G04242450.1"/>
    <property type="gene ID" value="TraesSYM7B03G04242450"/>
</dbReference>
<dbReference type="KEGG" id="taes:123159308"/>
<gene>
    <name evidence="4" type="primary">LOC123159308</name>
</gene>
<dbReference type="Gramene" id="TraesJAG7B03G04175370.1">
    <property type="protein sequence ID" value="TraesJAG7B03G04175370.1"/>
    <property type="gene ID" value="TraesJAG7B03G04175370"/>
</dbReference>
<evidence type="ECO:0000313" key="4">
    <source>
        <dbReference type="EnsemblPlants" id="TraesCS7B02G310600.1"/>
    </source>
</evidence>
<dbReference type="Gramene" id="TraesSTA7B03G04188970.2">
    <property type="protein sequence ID" value="TraesSTA7B03G04188970.2"/>
    <property type="gene ID" value="TraesSTA7B03G04188970"/>
</dbReference>
<dbReference type="Gramene" id="TraesCS7B03G0833500.1">
    <property type="protein sequence ID" value="TraesCS7B03G0833500.1.CDS"/>
    <property type="gene ID" value="TraesCS7B03G0833500"/>
</dbReference>
<reference evidence="4" key="1">
    <citation type="submission" date="2018-08" db="EMBL/GenBank/DDBJ databases">
        <authorList>
            <person name="Rossello M."/>
        </authorList>
    </citation>
    <scope>NUCLEOTIDE SEQUENCE [LARGE SCALE GENOMIC DNA]</scope>
    <source>
        <strain evidence="4">cv. Chinese Spring</strain>
    </source>
</reference>
<dbReference type="Gramene" id="TraesCLE_scaffold_028780_01G000200.1">
    <property type="protein sequence ID" value="TraesCLE_scaffold_028780_01G000200.1"/>
    <property type="gene ID" value="TraesCLE_scaffold_028780_01G000200"/>
</dbReference>
<feature type="signal peptide" evidence="3">
    <location>
        <begin position="1"/>
        <end position="22"/>
    </location>
</feature>
<accession>A0A3B6SHC0</accession>
<feature type="region of interest" description="Disordered" evidence="1">
    <location>
        <begin position="56"/>
        <end position="87"/>
    </location>
</feature>
<keyword evidence="3" id="KW-0732">Signal</keyword>
<evidence type="ECO:0000256" key="1">
    <source>
        <dbReference type="SAM" id="MobiDB-lite"/>
    </source>
</evidence>
<dbReference type="Gramene" id="TraesARI7B03G04098600.1">
    <property type="protein sequence ID" value="TraesARI7B03G04098600.1"/>
    <property type="gene ID" value="TraesARI7B03G04098600"/>
</dbReference>
<dbReference type="Gramene" id="TraesNOR7B03G04239020.1">
    <property type="protein sequence ID" value="TraesNOR7B03G04239020.1"/>
    <property type="gene ID" value="TraesNOR7B03G04239020"/>
</dbReference>
<dbReference type="Gramene" id="TraesLAC7B03G04138020.1">
    <property type="protein sequence ID" value="TraesLAC7B03G04138020.1"/>
    <property type="gene ID" value="TraesLAC7B03G04138020"/>
</dbReference>
<dbReference type="Gramene" id="TraesCS7B02G310600.1">
    <property type="protein sequence ID" value="TraesCS7B02G310600.1"/>
    <property type="gene ID" value="TraesCS7B02G310600"/>
</dbReference>
<keyword evidence="2" id="KW-0472">Membrane</keyword>
<evidence type="ECO:0000256" key="2">
    <source>
        <dbReference type="SAM" id="Phobius"/>
    </source>
</evidence>
<evidence type="ECO:0000256" key="3">
    <source>
        <dbReference type="SAM" id="SignalP"/>
    </source>
</evidence>
<reference evidence="4" key="2">
    <citation type="submission" date="2018-10" db="UniProtKB">
        <authorList>
            <consortium name="EnsemblPlants"/>
        </authorList>
    </citation>
    <scope>IDENTIFICATION</scope>
</reference>
<dbReference type="GeneID" id="123159308"/>
<feature type="chain" id="PRO_5043180576" evidence="3">
    <location>
        <begin position="23"/>
        <end position="118"/>
    </location>
</feature>
<proteinExistence type="predicted"/>
<evidence type="ECO:0000313" key="5">
    <source>
        <dbReference type="Proteomes" id="UP000019116"/>
    </source>
</evidence>
<dbReference type="Gramene" id="TraesCAD_scaffold_002557_01G000100.1">
    <property type="protein sequence ID" value="TraesCAD_scaffold_002557_01G000100.1"/>
    <property type="gene ID" value="TraesCAD_scaffold_002557_01G000100"/>
</dbReference>
<feature type="compositionally biased region" description="Gly residues" evidence="1">
    <location>
        <begin position="56"/>
        <end position="79"/>
    </location>
</feature>
<keyword evidence="2" id="KW-0812">Transmembrane</keyword>
<dbReference type="Gramene" id="TraesMAC7B03G04187650.1">
    <property type="protein sequence ID" value="TraesMAC7B03G04187650.1"/>
    <property type="gene ID" value="TraesMAC7B03G04187650"/>
</dbReference>
<dbReference type="Gramene" id="TraesROB_scaffold_011615_01G000100.1">
    <property type="protein sequence ID" value="TraesROB_scaffold_011615_01G000100.1"/>
    <property type="gene ID" value="TraesROB_scaffold_011615_01G000100"/>
</dbReference>
<dbReference type="EnsemblPlants" id="TraesCS7B02G310600.1">
    <property type="protein sequence ID" value="TraesCS7B02G310600.1"/>
    <property type="gene ID" value="TraesCS7B02G310600"/>
</dbReference>
<dbReference type="Gramene" id="TraesWEE_scaffold_029122_01G000200.1">
    <property type="protein sequence ID" value="TraesWEE_scaffold_029122_01G000200.1"/>
    <property type="gene ID" value="TraesWEE_scaffold_029122_01G000200"/>
</dbReference>
<name>A0A3B6SHC0_WHEAT</name>
<dbReference type="Gramene" id="TraesRN7B0100841300.1">
    <property type="protein sequence ID" value="TraesRN7B0100841300.1"/>
    <property type="gene ID" value="TraesRN7B0100841300"/>
</dbReference>
<sequence>MKIDALALFLLLLAFASHGTWCEAAPRRTMAGAALQPHEIQGKRLLEIVSRRKLGHTGGRGSGGGASGAGRHTGTGGGAANTRPHSTKNGGAVALPALVTSALALVFTTVILLSALSF</sequence>
<organism evidence="4">
    <name type="scientific">Triticum aestivum</name>
    <name type="common">Wheat</name>
    <dbReference type="NCBI Taxonomy" id="4565"/>
    <lineage>
        <taxon>Eukaryota</taxon>
        <taxon>Viridiplantae</taxon>
        <taxon>Streptophyta</taxon>
        <taxon>Embryophyta</taxon>
        <taxon>Tracheophyta</taxon>
        <taxon>Spermatophyta</taxon>
        <taxon>Magnoliopsida</taxon>
        <taxon>Liliopsida</taxon>
        <taxon>Poales</taxon>
        <taxon>Poaceae</taxon>
        <taxon>BOP clade</taxon>
        <taxon>Pooideae</taxon>
        <taxon>Triticodae</taxon>
        <taxon>Triticeae</taxon>
        <taxon>Triticinae</taxon>
        <taxon>Triticum</taxon>
    </lineage>
</organism>
<dbReference type="Gramene" id="TraesPARA_EIv1.0_2449280.1">
    <property type="protein sequence ID" value="TraesPARA_EIv1.0_2449280.1.CDS"/>
    <property type="gene ID" value="TraesPARA_EIv1.0_2449280"/>
</dbReference>